<name>A0AAX1JFU0_9MYCO</name>
<dbReference type="InterPro" id="IPR000182">
    <property type="entry name" value="GNAT_dom"/>
</dbReference>
<proteinExistence type="predicted"/>
<evidence type="ECO:0000259" key="3">
    <source>
        <dbReference type="PROSITE" id="PS51186"/>
    </source>
</evidence>
<dbReference type="GO" id="GO:0016747">
    <property type="term" value="F:acyltransferase activity, transferring groups other than amino-acyl groups"/>
    <property type="evidence" value="ECO:0007669"/>
    <property type="project" value="InterPro"/>
</dbReference>
<dbReference type="RefSeq" id="WP_085074282.1">
    <property type="nucleotide sequence ID" value="NZ_BLKU01000003.1"/>
</dbReference>
<reference evidence="4 6" key="1">
    <citation type="journal article" date="2019" name="Emerg. Microbes Infect.">
        <title>Comprehensive subspecies identification of 175 nontuberculous mycobacteria species based on 7547 genomic profiles.</title>
        <authorList>
            <person name="Matsumoto Y."/>
            <person name="Kinjo T."/>
            <person name="Motooka D."/>
            <person name="Nabeya D."/>
            <person name="Jung N."/>
            <person name="Uechi K."/>
            <person name="Horii T."/>
            <person name="Iida T."/>
            <person name="Fujita J."/>
            <person name="Nakamura S."/>
        </authorList>
    </citation>
    <scope>NUCLEOTIDE SEQUENCE [LARGE SCALE GENOMIC DNA]</scope>
    <source>
        <strain evidence="4 6">JCM 13573</strain>
    </source>
</reference>
<keyword evidence="1" id="KW-0808">Transferase</keyword>
<gene>
    <name evidence="5" type="ORF">I2456_13530</name>
    <name evidence="4" type="ORF">MKUB_25890</name>
</gene>
<dbReference type="PROSITE" id="PS51186">
    <property type="entry name" value="GNAT"/>
    <property type="match status" value="1"/>
</dbReference>
<evidence type="ECO:0000313" key="6">
    <source>
        <dbReference type="Proteomes" id="UP000465306"/>
    </source>
</evidence>
<dbReference type="InterPro" id="IPR016181">
    <property type="entry name" value="Acyl_CoA_acyltransferase"/>
</dbReference>
<dbReference type="EMBL" id="CP065047">
    <property type="protein sequence ID" value="QPI40354.1"/>
    <property type="molecule type" value="Genomic_DNA"/>
</dbReference>
<dbReference type="Gene3D" id="3.40.630.30">
    <property type="match status" value="1"/>
</dbReference>
<dbReference type="Proteomes" id="UP000465306">
    <property type="component" value="Unassembled WGS sequence"/>
</dbReference>
<reference evidence="4" key="2">
    <citation type="submission" date="2020-02" db="EMBL/GenBank/DDBJ databases">
        <authorList>
            <person name="Matsumoto Y."/>
            <person name="Kinjo T."/>
            <person name="Motooka D."/>
            <person name="Nabeya D."/>
            <person name="Jung N."/>
            <person name="Uechi K."/>
            <person name="Horii T."/>
            <person name="Iida T."/>
            <person name="Fujita J."/>
            <person name="Nakamura S."/>
        </authorList>
    </citation>
    <scope>NUCLEOTIDE SEQUENCE</scope>
    <source>
        <strain evidence="4">JCM 13573</strain>
    </source>
</reference>
<keyword evidence="6" id="KW-1185">Reference proteome</keyword>
<organism evidence="5 7">
    <name type="scientific">Mycobacterium kubicae</name>
    <dbReference type="NCBI Taxonomy" id="120959"/>
    <lineage>
        <taxon>Bacteria</taxon>
        <taxon>Bacillati</taxon>
        <taxon>Actinomycetota</taxon>
        <taxon>Actinomycetes</taxon>
        <taxon>Mycobacteriales</taxon>
        <taxon>Mycobacteriaceae</taxon>
        <taxon>Mycobacterium</taxon>
        <taxon>Mycobacterium simiae complex</taxon>
    </lineage>
</organism>
<dbReference type="PANTHER" id="PTHR43877:SF1">
    <property type="entry name" value="ACETYLTRANSFERASE"/>
    <property type="match status" value="1"/>
</dbReference>
<dbReference type="InterPro" id="IPR050832">
    <property type="entry name" value="Bact_Acetyltransf"/>
</dbReference>
<evidence type="ECO:0000313" key="4">
    <source>
        <dbReference type="EMBL" id="GFG65099.1"/>
    </source>
</evidence>
<dbReference type="KEGG" id="mku:I2456_13530"/>
<feature type="domain" description="N-acetyltransferase" evidence="3">
    <location>
        <begin position="2"/>
        <end position="167"/>
    </location>
</feature>
<protein>
    <submittedName>
        <fullName evidence="4 5">N-acetyltransferase</fullName>
    </submittedName>
</protein>
<evidence type="ECO:0000313" key="5">
    <source>
        <dbReference type="EMBL" id="QPI40354.1"/>
    </source>
</evidence>
<reference evidence="5" key="3">
    <citation type="submission" date="2020-11" db="EMBL/GenBank/DDBJ databases">
        <title>Intraspecies plasmid and genomic variation of Mycobacterium kubicae revealed by the complete genome sequences of two clinical isolates.</title>
        <authorList>
            <person name="Hendrix J.R."/>
            <person name="Epperson L.E."/>
            <person name="Honda J.R."/>
            <person name="Strong M."/>
        </authorList>
    </citation>
    <scope>NUCLEOTIDE SEQUENCE</scope>
    <source>
        <strain evidence="5">JCM 13573</strain>
    </source>
</reference>
<dbReference type="Pfam" id="PF00583">
    <property type="entry name" value="Acetyltransf_1"/>
    <property type="match status" value="1"/>
</dbReference>
<accession>A0AAX1JFU0</accession>
<dbReference type="Proteomes" id="UP000663583">
    <property type="component" value="Chromosome"/>
</dbReference>
<dbReference type="SUPFAM" id="SSF55729">
    <property type="entry name" value="Acyl-CoA N-acyltransferases (Nat)"/>
    <property type="match status" value="1"/>
</dbReference>
<dbReference type="CDD" id="cd04301">
    <property type="entry name" value="NAT_SF"/>
    <property type="match status" value="1"/>
</dbReference>
<dbReference type="PANTHER" id="PTHR43877">
    <property type="entry name" value="AMINOALKYLPHOSPHONATE N-ACETYLTRANSFERASE-RELATED-RELATED"/>
    <property type="match status" value="1"/>
</dbReference>
<dbReference type="EMBL" id="BLKU01000003">
    <property type="protein sequence ID" value="GFG65099.1"/>
    <property type="molecule type" value="Genomic_DNA"/>
</dbReference>
<evidence type="ECO:0000256" key="2">
    <source>
        <dbReference type="ARBA" id="ARBA00023315"/>
    </source>
</evidence>
<keyword evidence="2" id="KW-0012">Acyltransferase</keyword>
<dbReference type="AlphaFoldDB" id="A0AAX1JFU0"/>
<sequence length="167" mass="18214">MTHVRPAQAEDALAVAAVHVRSWQWAYRGLIAQDYLDSLTPAAWASRYTFGRVGVRLPSTVVAVDGSVICGLATTGLSDELPNHGELMALYVDPDYLGRGVGRALMGAARQRMRALGVAGASLWVLAGNDRARWFYERDGWAFDGTRRLGSYGGAPVEELRYRCTPV</sequence>
<evidence type="ECO:0000256" key="1">
    <source>
        <dbReference type="ARBA" id="ARBA00022679"/>
    </source>
</evidence>
<evidence type="ECO:0000313" key="7">
    <source>
        <dbReference type="Proteomes" id="UP000663583"/>
    </source>
</evidence>